<keyword evidence="1" id="KW-0812">Transmembrane</keyword>
<keyword evidence="3" id="KW-1185">Reference proteome</keyword>
<dbReference type="AlphaFoldDB" id="A0AA36BDR8"/>
<evidence type="ECO:0000313" key="3">
    <source>
        <dbReference type="Proteomes" id="UP001162480"/>
    </source>
</evidence>
<dbReference type="Proteomes" id="UP001162480">
    <property type="component" value="Chromosome 14"/>
</dbReference>
<proteinExistence type="predicted"/>
<keyword evidence="1" id="KW-0472">Membrane</keyword>
<feature type="transmembrane region" description="Helical" evidence="1">
    <location>
        <begin position="94"/>
        <end position="110"/>
    </location>
</feature>
<protein>
    <submittedName>
        <fullName evidence="2">Uncharacterized protein</fullName>
    </submittedName>
</protein>
<dbReference type="EMBL" id="OX597827">
    <property type="protein sequence ID" value="CAI9732571.1"/>
    <property type="molecule type" value="Genomic_DNA"/>
</dbReference>
<evidence type="ECO:0000313" key="2">
    <source>
        <dbReference type="EMBL" id="CAI9732571.1"/>
    </source>
</evidence>
<gene>
    <name evidence="2" type="ORF">OCTVUL_1B021688</name>
</gene>
<accession>A0AA36BDR8</accession>
<evidence type="ECO:0000256" key="1">
    <source>
        <dbReference type="SAM" id="Phobius"/>
    </source>
</evidence>
<organism evidence="2 3">
    <name type="scientific">Octopus vulgaris</name>
    <name type="common">Common octopus</name>
    <dbReference type="NCBI Taxonomy" id="6645"/>
    <lineage>
        <taxon>Eukaryota</taxon>
        <taxon>Metazoa</taxon>
        <taxon>Spiralia</taxon>
        <taxon>Lophotrochozoa</taxon>
        <taxon>Mollusca</taxon>
        <taxon>Cephalopoda</taxon>
        <taxon>Coleoidea</taxon>
        <taxon>Octopodiformes</taxon>
        <taxon>Octopoda</taxon>
        <taxon>Incirrata</taxon>
        <taxon>Octopodidae</taxon>
        <taxon>Octopus</taxon>
    </lineage>
</organism>
<keyword evidence="1" id="KW-1133">Transmembrane helix</keyword>
<reference evidence="2" key="1">
    <citation type="submission" date="2023-08" db="EMBL/GenBank/DDBJ databases">
        <authorList>
            <person name="Alioto T."/>
            <person name="Alioto T."/>
            <person name="Gomez Garrido J."/>
        </authorList>
    </citation>
    <scope>NUCLEOTIDE SEQUENCE</scope>
</reference>
<sequence length="111" mass="12700">MTMMTMSNLPQGQWDMTRSSKGFYAAQIMENLKKAGIEKGNLCPKRWGRHLGPNKEPQRSRITLSTKGQLPFSNLCSPAYRLNNNSNNDADDDIIIMFIITMLISFLFSYF</sequence>
<name>A0AA36BDR8_OCTVU</name>